<name>A0ABD1E6J2_HYPHA</name>
<organism evidence="1 2">
    <name type="scientific">Hypothenemus hampei</name>
    <name type="common">Coffee berry borer</name>
    <dbReference type="NCBI Taxonomy" id="57062"/>
    <lineage>
        <taxon>Eukaryota</taxon>
        <taxon>Metazoa</taxon>
        <taxon>Ecdysozoa</taxon>
        <taxon>Arthropoda</taxon>
        <taxon>Hexapoda</taxon>
        <taxon>Insecta</taxon>
        <taxon>Pterygota</taxon>
        <taxon>Neoptera</taxon>
        <taxon>Endopterygota</taxon>
        <taxon>Coleoptera</taxon>
        <taxon>Polyphaga</taxon>
        <taxon>Cucujiformia</taxon>
        <taxon>Curculionidae</taxon>
        <taxon>Scolytinae</taxon>
        <taxon>Hypothenemus</taxon>
    </lineage>
</organism>
<protein>
    <submittedName>
        <fullName evidence="1">Uncharacterized protein</fullName>
    </submittedName>
</protein>
<dbReference type="Proteomes" id="UP001566132">
    <property type="component" value="Unassembled WGS sequence"/>
</dbReference>
<reference evidence="1 2" key="1">
    <citation type="submission" date="2024-05" db="EMBL/GenBank/DDBJ databases">
        <title>Genetic variation in Jamaican populations of the coffee berry borer (Hypothenemus hampei).</title>
        <authorList>
            <person name="Errbii M."/>
            <person name="Myrie A."/>
        </authorList>
    </citation>
    <scope>NUCLEOTIDE SEQUENCE [LARGE SCALE GENOMIC DNA]</scope>
    <source>
        <strain evidence="1">JA-Hopewell-2020-01-JO</strain>
        <tissue evidence="1">Whole body</tissue>
    </source>
</reference>
<accession>A0ABD1E6J2</accession>
<evidence type="ECO:0000313" key="2">
    <source>
        <dbReference type="Proteomes" id="UP001566132"/>
    </source>
</evidence>
<keyword evidence="2" id="KW-1185">Reference proteome</keyword>
<sequence>MDAVLLRLLDVDIQEQSKDNTNETSGEIVRLEHFDNDYQTSDVLKKNFETYISGYLVKKCLKVHECETCRNYARSVDELDNDRIFCYFKSYHQNTSIFGGLMMPGNDFVLFISKLDNFFRTAFEEIIIKPNIVKTLLSSTTCDFKHPCDFFPYQYLLKLFFRVSLYYTLKTINENFKSRTNKQKMIIWNNL</sequence>
<evidence type="ECO:0000313" key="1">
    <source>
        <dbReference type="EMBL" id="KAL1489542.1"/>
    </source>
</evidence>
<dbReference type="AlphaFoldDB" id="A0ABD1E6J2"/>
<comment type="caution">
    <text evidence="1">The sequence shown here is derived from an EMBL/GenBank/DDBJ whole genome shotgun (WGS) entry which is preliminary data.</text>
</comment>
<proteinExistence type="predicted"/>
<gene>
    <name evidence="1" type="ORF">ABEB36_013496</name>
</gene>
<dbReference type="EMBL" id="JBDJPC010000011">
    <property type="protein sequence ID" value="KAL1489542.1"/>
    <property type="molecule type" value="Genomic_DNA"/>
</dbReference>